<reference evidence="2 3" key="1">
    <citation type="submission" date="2024-05" db="EMBL/GenBank/DDBJ databases">
        <title>A draft genome resource for the thread blight pathogen Marasmius tenuissimus strain MS-2.</title>
        <authorList>
            <person name="Yulfo-Soto G.E."/>
            <person name="Baruah I.K."/>
            <person name="Amoako-Attah I."/>
            <person name="Bukari Y."/>
            <person name="Meinhardt L.W."/>
            <person name="Bailey B.A."/>
            <person name="Cohen S.P."/>
        </authorList>
    </citation>
    <scope>NUCLEOTIDE SEQUENCE [LARGE SCALE GENOMIC DNA]</scope>
    <source>
        <strain evidence="2 3">MS-2</strain>
    </source>
</reference>
<accession>A0ABR2ZCU8</accession>
<feature type="compositionally biased region" description="Basic and acidic residues" evidence="1">
    <location>
        <begin position="194"/>
        <end position="212"/>
    </location>
</feature>
<organism evidence="2 3">
    <name type="scientific">Marasmius tenuissimus</name>
    <dbReference type="NCBI Taxonomy" id="585030"/>
    <lineage>
        <taxon>Eukaryota</taxon>
        <taxon>Fungi</taxon>
        <taxon>Dikarya</taxon>
        <taxon>Basidiomycota</taxon>
        <taxon>Agaricomycotina</taxon>
        <taxon>Agaricomycetes</taxon>
        <taxon>Agaricomycetidae</taxon>
        <taxon>Agaricales</taxon>
        <taxon>Marasmiineae</taxon>
        <taxon>Marasmiaceae</taxon>
        <taxon>Marasmius</taxon>
    </lineage>
</organism>
<feature type="region of interest" description="Disordered" evidence="1">
    <location>
        <begin position="304"/>
        <end position="338"/>
    </location>
</feature>
<keyword evidence="3" id="KW-1185">Reference proteome</keyword>
<protein>
    <submittedName>
        <fullName evidence="2">Uncharacterized protein</fullName>
    </submittedName>
</protein>
<gene>
    <name evidence="2" type="ORF">AAF712_013767</name>
</gene>
<feature type="compositionally biased region" description="Acidic residues" evidence="1">
    <location>
        <begin position="352"/>
        <end position="361"/>
    </location>
</feature>
<feature type="compositionally biased region" description="Basic and acidic residues" evidence="1">
    <location>
        <begin position="146"/>
        <end position="157"/>
    </location>
</feature>
<dbReference type="EMBL" id="JBBXMP010000224">
    <property type="protein sequence ID" value="KAL0059481.1"/>
    <property type="molecule type" value="Genomic_DNA"/>
</dbReference>
<feature type="region of interest" description="Disordered" evidence="1">
    <location>
        <begin position="553"/>
        <end position="588"/>
    </location>
</feature>
<sequence length="659" mass="74405">MDDLLQDQTVQFLANVASNNMNLNMLSNNENPVSIPNFQNQFDHPNPNPILLALVNPQYTQRNESLFYQIRMITAEVLRATNNDAFHGLKREIRCLQKELEHLRRWNSELQTSVLRVYANGLPSSSSPPEAPPRSNVNAPNITETKPAEEAKTVTKREKPDDCLVDWWKKPASTDRTPFKIVKSRANSSDSDDESHSDSEDTRSKRSDDKSSRCGVYGWMQENDGSLIEFDEKDRVYKDHHSFWNDMEHSHAPENYSTLKHAQIDAFIKFIEPLHPWLSLCDGHWKARELLKCNYKSWRRTWQRRKNKEKKDKAEKKKERREWQEEKNESRVPSEAKEVSVVTKKGLALIEISDDESDEEATPVTASNVPSSSKGKERATEPKAVSNGKLSSKKLKDLNIQFKPINVGKLADKAASCLNPALAVPTAANGQPLRHNPIPIVEKFAAKVNGLPKSIPTAKKGDAFTGYANEPATYTTDITKDDLWPKFDGPITALIPVGDDDTRRHLVVRGKYGLPAFLKFIQHLAYDCQMDTAVLEPKLERLMQTIDVVVAAPTEAPSEPKPAKTKKRKNTNNDGPLKPKKSKSSGSWKIPNLICPKWLYAADWKQTPGNEDLSMSAFDDAWTALEKDKEKLKLYQELAREKNTEAAAAKTGKSQVTSA</sequence>
<evidence type="ECO:0000313" key="2">
    <source>
        <dbReference type="EMBL" id="KAL0059481.1"/>
    </source>
</evidence>
<feature type="region of interest" description="Disordered" evidence="1">
    <location>
        <begin position="121"/>
        <end position="157"/>
    </location>
</feature>
<evidence type="ECO:0000256" key="1">
    <source>
        <dbReference type="SAM" id="MobiDB-lite"/>
    </source>
</evidence>
<feature type="compositionally biased region" description="Basic and acidic residues" evidence="1">
    <location>
        <begin position="309"/>
        <end position="338"/>
    </location>
</feature>
<name>A0ABR2ZCU8_9AGAR</name>
<feature type="compositionally biased region" description="Polar residues" evidence="1">
    <location>
        <begin position="364"/>
        <end position="373"/>
    </location>
</feature>
<dbReference type="Proteomes" id="UP001437256">
    <property type="component" value="Unassembled WGS sequence"/>
</dbReference>
<comment type="caution">
    <text evidence="2">The sequence shown here is derived from an EMBL/GenBank/DDBJ whole genome shotgun (WGS) entry which is preliminary data.</text>
</comment>
<proteinExistence type="predicted"/>
<feature type="region of interest" description="Disordered" evidence="1">
    <location>
        <begin position="178"/>
        <end position="213"/>
    </location>
</feature>
<evidence type="ECO:0000313" key="3">
    <source>
        <dbReference type="Proteomes" id="UP001437256"/>
    </source>
</evidence>
<feature type="region of interest" description="Disordered" evidence="1">
    <location>
        <begin position="352"/>
        <end position="390"/>
    </location>
</feature>